<dbReference type="RefSeq" id="WP_195004944.1">
    <property type="nucleotide sequence ID" value="NZ_JADLQN010000010.1"/>
</dbReference>
<proteinExistence type="predicted"/>
<protein>
    <submittedName>
        <fullName evidence="1">Uncharacterized protein</fullName>
    </submittedName>
</protein>
<evidence type="ECO:0000313" key="2">
    <source>
        <dbReference type="Proteomes" id="UP000707731"/>
    </source>
</evidence>
<reference evidence="1 2" key="1">
    <citation type="submission" date="2020-10" db="EMBL/GenBank/DDBJ databases">
        <title>Identification of Nocardia species via Next-generation sequencing and recognition of intraspecies genetic diversity.</title>
        <authorList>
            <person name="Li P."/>
            <person name="Li P."/>
            <person name="Lu B."/>
        </authorList>
    </citation>
    <scope>NUCLEOTIDE SEQUENCE [LARGE SCALE GENOMIC DNA]</scope>
    <source>
        <strain evidence="1 2">BJ06-0143</strain>
    </source>
</reference>
<organism evidence="1 2">
    <name type="scientific">Nocardia higoensis</name>
    <dbReference type="NCBI Taxonomy" id="228599"/>
    <lineage>
        <taxon>Bacteria</taxon>
        <taxon>Bacillati</taxon>
        <taxon>Actinomycetota</taxon>
        <taxon>Actinomycetes</taxon>
        <taxon>Mycobacteriales</taxon>
        <taxon>Nocardiaceae</taxon>
        <taxon>Nocardia</taxon>
    </lineage>
</organism>
<comment type="caution">
    <text evidence="1">The sequence shown here is derived from an EMBL/GenBank/DDBJ whole genome shotgun (WGS) entry which is preliminary data.</text>
</comment>
<keyword evidence="2" id="KW-1185">Reference proteome</keyword>
<dbReference type="EMBL" id="JADLQN010000010">
    <property type="protein sequence ID" value="MBF6358105.1"/>
    <property type="molecule type" value="Genomic_DNA"/>
</dbReference>
<name>A0ABS0DI16_9NOCA</name>
<dbReference type="Proteomes" id="UP000707731">
    <property type="component" value="Unassembled WGS sequence"/>
</dbReference>
<gene>
    <name evidence="1" type="ORF">IU449_26780</name>
</gene>
<evidence type="ECO:0000313" key="1">
    <source>
        <dbReference type="EMBL" id="MBF6358105.1"/>
    </source>
</evidence>
<accession>A0ABS0DI16</accession>
<sequence>MARSEYVYIVTAVEGGCADILAAFTVKHELVSWLRANPASDHRVTRVRDGHDPHPTIIDITELTA</sequence>